<keyword evidence="2" id="KW-1185">Reference proteome</keyword>
<sequence length="155" mass="17332">MVVEIEKFFGCYLLYCTNPKYKGRTYIGYTVDPRRRITQHNKGSKFGGACRTSGKGPWEMVLIIHGFPNNISALREGDPSLECVHPGCTLICHTVCLAKKFVKHTDYLVPVEGKCPKCKNMVLWGDLIRKSHGCYGSIVSDSQDDGDGDWAELNV</sequence>
<dbReference type="Pfam" id="PF21202">
    <property type="entry name" value="SLX1_C"/>
    <property type="match status" value="1"/>
</dbReference>
<dbReference type="InterPro" id="IPR050381">
    <property type="entry name" value="SLX1_endonuclease"/>
</dbReference>
<feature type="domain" description="GIY-YIG" evidence="1">
    <location>
        <begin position="7"/>
        <end position="90"/>
    </location>
</feature>
<dbReference type="PANTHER" id="PTHR20208:SF10">
    <property type="entry name" value="STRUCTURE-SPECIFIC ENDONUCLEASE SUBUNIT SLX1"/>
    <property type="match status" value="1"/>
</dbReference>
<dbReference type="GeneID" id="100374532"/>
<evidence type="ECO:0000313" key="3">
    <source>
        <dbReference type="RefSeq" id="XP_006817920.1"/>
    </source>
</evidence>
<dbReference type="InterPro" id="IPR013083">
    <property type="entry name" value="Znf_RING/FYVE/PHD"/>
</dbReference>
<reference evidence="3" key="1">
    <citation type="submission" date="2025-08" db="UniProtKB">
        <authorList>
            <consortium name="RefSeq"/>
        </authorList>
    </citation>
    <scope>IDENTIFICATION</scope>
    <source>
        <tissue evidence="3">Testes</tissue>
    </source>
</reference>
<proteinExistence type="predicted"/>
<dbReference type="Gene3D" id="3.30.40.10">
    <property type="entry name" value="Zinc/RING finger domain, C3HC4 (zinc finger)"/>
    <property type="match status" value="1"/>
</dbReference>
<dbReference type="CDD" id="cd10455">
    <property type="entry name" value="GIY-YIG_SLX1"/>
    <property type="match status" value="1"/>
</dbReference>
<evidence type="ECO:0000259" key="1">
    <source>
        <dbReference type="PROSITE" id="PS50164"/>
    </source>
</evidence>
<dbReference type="PROSITE" id="PS50164">
    <property type="entry name" value="GIY_YIG"/>
    <property type="match status" value="1"/>
</dbReference>
<dbReference type="InterPro" id="IPR000305">
    <property type="entry name" value="GIY-YIG_endonuc"/>
</dbReference>
<dbReference type="Pfam" id="PF01541">
    <property type="entry name" value="GIY-YIG"/>
    <property type="match status" value="1"/>
</dbReference>
<evidence type="ECO:0000313" key="2">
    <source>
        <dbReference type="Proteomes" id="UP000694865"/>
    </source>
</evidence>
<dbReference type="Gene3D" id="3.40.1440.10">
    <property type="entry name" value="GIY-YIG endonuclease"/>
    <property type="match status" value="1"/>
</dbReference>
<accession>A0ABM0MD29</accession>
<organism evidence="2 3">
    <name type="scientific">Saccoglossus kowalevskii</name>
    <name type="common">Acorn worm</name>
    <dbReference type="NCBI Taxonomy" id="10224"/>
    <lineage>
        <taxon>Eukaryota</taxon>
        <taxon>Metazoa</taxon>
        <taxon>Hemichordata</taxon>
        <taxon>Enteropneusta</taxon>
        <taxon>Harrimaniidae</taxon>
        <taxon>Saccoglossus</taxon>
    </lineage>
</organism>
<dbReference type="InterPro" id="IPR048749">
    <property type="entry name" value="SLX1_C"/>
</dbReference>
<dbReference type="SUPFAM" id="SSF82771">
    <property type="entry name" value="GIY-YIG endonuclease"/>
    <property type="match status" value="1"/>
</dbReference>
<protein>
    <submittedName>
        <fullName evidence="3">Structure-specific endonuclease subunit slx1-like</fullName>
    </submittedName>
</protein>
<gene>
    <name evidence="3" type="primary">LOC100374532</name>
</gene>
<dbReference type="Proteomes" id="UP000694865">
    <property type="component" value="Unplaced"/>
</dbReference>
<dbReference type="RefSeq" id="XP_006817920.1">
    <property type="nucleotide sequence ID" value="XM_006817857.1"/>
</dbReference>
<name>A0ABM0MD29_SACKO</name>
<dbReference type="InterPro" id="IPR035901">
    <property type="entry name" value="GIY-YIG_endonuc_sf"/>
</dbReference>
<dbReference type="PANTHER" id="PTHR20208">
    <property type="entry name" value="STRUCTURE-SPECIFIC ENDONUCLEASE SUBUNIT SLX1"/>
    <property type="match status" value="1"/>
</dbReference>